<proteinExistence type="inferred from homology"/>
<dbReference type="FunCoup" id="A0A084R0Z1">
    <property type="interactions" value="77"/>
</dbReference>
<dbReference type="PANTHER" id="PTHR43544:SF7">
    <property type="entry name" value="NADB-LER2"/>
    <property type="match status" value="1"/>
</dbReference>
<evidence type="ECO:0000313" key="4">
    <source>
        <dbReference type="EMBL" id="KFA69876.1"/>
    </source>
</evidence>
<organism evidence="4 5">
    <name type="scientific">Stachybotrys chlorohalonatus (strain IBT 40285)</name>
    <dbReference type="NCBI Taxonomy" id="1283841"/>
    <lineage>
        <taxon>Eukaryota</taxon>
        <taxon>Fungi</taxon>
        <taxon>Dikarya</taxon>
        <taxon>Ascomycota</taxon>
        <taxon>Pezizomycotina</taxon>
        <taxon>Sordariomycetes</taxon>
        <taxon>Hypocreomycetidae</taxon>
        <taxon>Hypocreales</taxon>
        <taxon>Stachybotryaceae</taxon>
        <taxon>Stachybotrys</taxon>
    </lineage>
</organism>
<dbReference type="OMA" id="ENDWIIC"/>
<dbReference type="InParanoid" id="A0A084R0Z1"/>
<evidence type="ECO:0000256" key="1">
    <source>
        <dbReference type="ARBA" id="ARBA00006484"/>
    </source>
</evidence>
<evidence type="ECO:0000256" key="3">
    <source>
        <dbReference type="ARBA" id="ARBA00023002"/>
    </source>
</evidence>
<dbReference type="GO" id="GO:0016491">
    <property type="term" value="F:oxidoreductase activity"/>
    <property type="evidence" value="ECO:0007669"/>
    <property type="project" value="UniProtKB-KW"/>
</dbReference>
<keyword evidence="2" id="KW-0521">NADP</keyword>
<dbReference type="InterPro" id="IPR002347">
    <property type="entry name" value="SDR_fam"/>
</dbReference>
<reference evidence="4 5" key="1">
    <citation type="journal article" date="2014" name="BMC Genomics">
        <title>Comparative genome sequencing reveals chemotype-specific gene clusters in the toxigenic black mold Stachybotrys.</title>
        <authorList>
            <person name="Semeiks J."/>
            <person name="Borek D."/>
            <person name="Otwinowski Z."/>
            <person name="Grishin N.V."/>
        </authorList>
    </citation>
    <scope>NUCLEOTIDE SEQUENCE [LARGE SCALE GENOMIC DNA]</scope>
    <source>
        <strain evidence="4 5">IBT 40285</strain>
    </source>
</reference>
<dbReference type="PRINTS" id="PR00081">
    <property type="entry name" value="GDHRDH"/>
</dbReference>
<dbReference type="PANTHER" id="PTHR43544">
    <property type="entry name" value="SHORT-CHAIN DEHYDROGENASE/REDUCTASE"/>
    <property type="match status" value="1"/>
</dbReference>
<keyword evidence="5" id="KW-1185">Reference proteome</keyword>
<dbReference type="Proteomes" id="UP000028524">
    <property type="component" value="Unassembled WGS sequence"/>
</dbReference>
<comment type="similarity">
    <text evidence="1">Belongs to the short-chain dehydrogenases/reductases (SDR) family.</text>
</comment>
<protein>
    <submittedName>
        <fullName evidence="4">Uncharacterized protein</fullName>
    </submittedName>
</protein>
<dbReference type="InterPro" id="IPR051468">
    <property type="entry name" value="Fungal_SecMetab_SDRs"/>
</dbReference>
<dbReference type="AlphaFoldDB" id="A0A084R0Z1"/>
<dbReference type="Pfam" id="PF00106">
    <property type="entry name" value="adh_short"/>
    <property type="match status" value="1"/>
</dbReference>
<dbReference type="InterPro" id="IPR036291">
    <property type="entry name" value="NAD(P)-bd_dom_sf"/>
</dbReference>
<evidence type="ECO:0000313" key="5">
    <source>
        <dbReference type="Proteomes" id="UP000028524"/>
    </source>
</evidence>
<keyword evidence="3" id="KW-0560">Oxidoreductase</keyword>
<evidence type="ECO:0000256" key="2">
    <source>
        <dbReference type="ARBA" id="ARBA00022857"/>
    </source>
</evidence>
<dbReference type="OrthoDB" id="9876299at2759"/>
<gene>
    <name evidence="4" type="ORF">S40285_08658</name>
</gene>
<dbReference type="CDD" id="cd05325">
    <property type="entry name" value="carb_red_sniffer_like_SDR_c"/>
    <property type="match status" value="1"/>
</dbReference>
<dbReference type="HOGENOM" id="CLU_010194_9_1_1"/>
<dbReference type="EMBL" id="KL659339">
    <property type="protein sequence ID" value="KFA69876.1"/>
    <property type="molecule type" value="Genomic_DNA"/>
</dbReference>
<dbReference type="SUPFAM" id="SSF51735">
    <property type="entry name" value="NAD(P)-binding Rossmann-fold domains"/>
    <property type="match status" value="1"/>
</dbReference>
<dbReference type="Gene3D" id="3.40.50.720">
    <property type="entry name" value="NAD(P)-binding Rossmann-like Domain"/>
    <property type="match status" value="1"/>
</dbReference>
<dbReference type="GO" id="GO:0005737">
    <property type="term" value="C:cytoplasm"/>
    <property type="evidence" value="ECO:0007669"/>
    <property type="project" value="TreeGrafter"/>
</dbReference>
<accession>A0A084R0Z1</accession>
<name>A0A084R0Z1_STAC4</name>
<sequence>MSSQTTYLVTGANRGIGKGFIRTFLSRPSATVIAAVRDPSHQTSKALAELPKAVGSKLLVVKLDSSITTDADDAVRTLVKEYGITALDVVIANAGIADGGDTIRKTTAANAQHHFNVNTIAPMLLFQATADLLQASKTGNPKFIAISTFIGSIAGVEHLVSLGFPPTASPYGGSKAALNWIIRRLHFEETWLTTFVFHPGLVETDLAMASVASAGLSLKDVGAISVDTSVAGMTKTIDSATREIGGTFQNYDGVVNPW</sequence>